<organism evidence="7 8">
    <name type="scientific">Klebsiella pneumoniae</name>
    <dbReference type="NCBI Taxonomy" id="573"/>
    <lineage>
        <taxon>Bacteria</taxon>
        <taxon>Pseudomonadati</taxon>
        <taxon>Pseudomonadota</taxon>
        <taxon>Gammaproteobacteria</taxon>
        <taxon>Enterobacterales</taxon>
        <taxon>Enterobacteriaceae</taxon>
        <taxon>Klebsiella/Raoultella group</taxon>
        <taxon>Klebsiella</taxon>
        <taxon>Klebsiella pneumoniae complex</taxon>
    </lineage>
</organism>
<dbReference type="SUPFAM" id="SSF50022">
    <property type="entry name" value="ISP domain"/>
    <property type="match status" value="1"/>
</dbReference>
<keyword evidence="4" id="KW-0408">Iron</keyword>
<dbReference type="InterPro" id="IPR036922">
    <property type="entry name" value="Rieske_2Fe-2S_sf"/>
</dbReference>
<dbReference type="PROSITE" id="PS00570">
    <property type="entry name" value="RING_HYDROXYL_ALPHA"/>
    <property type="match status" value="1"/>
</dbReference>
<evidence type="ECO:0000313" key="8">
    <source>
        <dbReference type="Proteomes" id="UP000255099"/>
    </source>
</evidence>
<dbReference type="GO" id="GO:0005506">
    <property type="term" value="F:iron ion binding"/>
    <property type="evidence" value="ECO:0007669"/>
    <property type="project" value="InterPro"/>
</dbReference>
<dbReference type="PANTHER" id="PTHR43756">
    <property type="entry name" value="CHOLINE MONOOXYGENASE, CHLOROPLASTIC"/>
    <property type="match status" value="1"/>
</dbReference>
<evidence type="ECO:0000313" key="7">
    <source>
        <dbReference type="EMBL" id="STT49452.1"/>
    </source>
</evidence>
<keyword evidence="3 7" id="KW-0560">Oxidoreductase</keyword>
<dbReference type="PROSITE" id="PS51296">
    <property type="entry name" value="RIESKE"/>
    <property type="match status" value="1"/>
</dbReference>
<feature type="domain" description="Rieske" evidence="6">
    <location>
        <begin position="126"/>
        <end position="234"/>
    </location>
</feature>
<dbReference type="AlphaFoldDB" id="A0A377W685"/>
<sequence>MKTTVVLTALPFLAILLIKTGGFVRWLKQDYAHVPVHQIETHTPEPIIKAETLPGWRGTQRRRPVAVKPLTDNNHKETLHEQLSPDFTLPINFCANPQDAWIIPARFYTDSQAFEHEKERIFANSWICVAHGSEVARPNDYITREIIGENIVIVRGRDNILRAFYNVCPHRGHQLLSGEGKAKNVITCPYHAWAFKLDGNLAHARNCENVANFDSEKATLVPVRLEEYAGFVFINMNPEAESVETQLPGLQDKVLEACPDVHDLKLAARFTTLTPANWEKYRR</sequence>
<keyword evidence="1" id="KW-0001">2Fe-2S</keyword>
<accession>A0A377W685</accession>
<evidence type="ECO:0000256" key="1">
    <source>
        <dbReference type="ARBA" id="ARBA00022714"/>
    </source>
</evidence>
<protein>
    <submittedName>
        <fullName evidence="7">Benzoate 1,2-dioxygenase</fullName>
        <ecNumber evidence="7">1.14.12.18</ecNumber>
    </submittedName>
</protein>
<keyword evidence="2" id="KW-0479">Metal-binding</keyword>
<reference evidence="7 8" key="1">
    <citation type="submission" date="2018-06" db="EMBL/GenBank/DDBJ databases">
        <authorList>
            <consortium name="Pathogen Informatics"/>
            <person name="Doyle S."/>
        </authorList>
    </citation>
    <scope>NUCLEOTIDE SEQUENCE [LARGE SCALE GENOMIC DNA]</scope>
    <source>
        <strain evidence="7 8">NCTC9637</strain>
    </source>
</reference>
<dbReference type="InterPro" id="IPR001663">
    <property type="entry name" value="Rng_hydr_dOase-A"/>
</dbReference>
<dbReference type="InterPro" id="IPR015881">
    <property type="entry name" value="ARHD_Rieske_2Fe_2S"/>
</dbReference>
<name>A0A377W685_KLEPN</name>
<dbReference type="EMBL" id="UGLB01000003">
    <property type="protein sequence ID" value="STT49452.1"/>
    <property type="molecule type" value="Genomic_DNA"/>
</dbReference>
<evidence type="ECO:0000259" key="6">
    <source>
        <dbReference type="PROSITE" id="PS51296"/>
    </source>
</evidence>
<proteinExistence type="predicted"/>
<evidence type="ECO:0000256" key="5">
    <source>
        <dbReference type="ARBA" id="ARBA00023014"/>
    </source>
</evidence>
<dbReference type="InterPro" id="IPR017941">
    <property type="entry name" value="Rieske_2Fe-2S"/>
</dbReference>
<dbReference type="GO" id="GO:0051537">
    <property type="term" value="F:2 iron, 2 sulfur cluster binding"/>
    <property type="evidence" value="ECO:0007669"/>
    <property type="project" value="UniProtKB-KW"/>
</dbReference>
<keyword evidence="5" id="KW-0411">Iron-sulfur</keyword>
<dbReference type="EC" id="1.14.12.18" evidence="7"/>
<dbReference type="GO" id="GO:0018687">
    <property type="term" value="F:biphenyl 2,3-dioxygenase activity"/>
    <property type="evidence" value="ECO:0007669"/>
    <property type="project" value="UniProtKB-EC"/>
</dbReference>
<gene>
    <name evidence="7" type="primary">bphA</name>
    <name evidence="7" type="ORF">NCTC9637_04411</name>
</gene>
<dbReference type="Gene3D" id="2.102.10.10">
    <property type="entry name" value="Rieske [2Fe-2S] iron-sulphur domain"/>
    <property type="match status" value="1"/>
</dbReference>
<evidence type="ECO:0000256" key="3">
    <source>
        <dbReference type="ARBA" id="ARBA00023002"/>
    </source>
</evidence>
<dbReference type="CDD" id="cd03469">
    <property type="entry name" value="Rieske_RO_Alpha_N"/>
    <property type="match status" value="1"/>
</dbReference>
<dbReference type="Proteomes" id="UP000255099">
    <property type="component" value="Unassembled WGS sequence"/>
</dbReference>
<dbReference type="Pfam" id="PF00355">
    <property type="entry name" value="Rieske"/>
    <property type="match status" value="1"/>
</dbReference>
<keyword evidence="7" id="KW-0223">Dioxygenase</keyword>
<dbReference type="PRINTS" id="PR00090">
    <property type="entry name" value="RNGDIOXGNASE"/>
</dbReference>
<evidence type="ECO:0000256" key="2">
    <source>
        <dbReference type="ARBA" id="ARBA00022723"/>
    </source>
</evidence>
<evidence type="ECO:0000256" key="4">
    <source>
        <dbReference type="ARBA" id="ARBA00023004"/>
    </source>
</evidence>
<dbReference type="PANTHER" id="PTHR43756:SF5">
    <property type="entry name" value="CHOLINE MONOOXYGENASE, CHLOROPLASTIC"/>
    <property type="match status" value="1"/>
</dbReference>